<evidence type="ECO:0008006" key="4">
    <source>
        <dbReference type="Google" id="ProtNLM"/>
    </source>
</evidence>
<keyword evidence="1" id="KW-0732">Signal</keyword>
<organism evidence="2 3">
    <name type="scientific">Pycnococcus provasolii</name>
    <dbReference type="NCBI Taxonomy" id="41880"/>
    <lineage>
        <taxon>Eukaryota</taxon>
        <taxon>Viridiplantae</taxon>
        <taxon>Chlorophyta</taxon>
        <taxon>Pseudoscourfieldiophyceae</taxon>
        <taxon>Pseudoscourfieldiales</taxon>
        <taxon>Pycnococcaceae</taxon>
        <taxon>Pycnococcus</taxon>
    </lineage>
</organism>
<gene>
    <name evidence="2" type="ORF">PPROV_000940300</name>
</gene>
<dbReference type="EMBL" id="BNJQ01000030">
    <property type="protein sequence ID" value="GHP10672.1"/>
    <property type="molecule type" value="Genomic_DNA"/>
</dbReference>
<evidence type="ECO:0000313" key="2">
    <source>
        <dbReference type="EMBL" id="GHP10672.1"/>
    </source>
</evidence>
<evidence type="ECO:0000256" key="1">
    <source>
        <dbReference type="SAM" id="SignalP"/>
    </source>
</evidence>
<comment type="caution">
    <text evidence="2">The sequence shown here is derived from an EMBL/GenBank/DDBJ whole genome shotgun (WGS) entry which is preliminary data.</text>
</comment>
<evidence type="ECO:0000313" key="3">
    <source>
        <dbReference type="Proteomes" id="UP000660262"/>
    </source>
</evidence>
<name>A0A830HU84_9CHLO</name>
<sequence>MEASSGVVVVQTHRRSLGLGWHALSFLALAWVHTAKALSQPACSLNYALDVADTHLSKAQTAIASCQNHTAQGAACVAACQAFALAETFPSCQEKTSFSEKPKPPCRALCTQYANACGQLDTALSCQALPTDSGECTLGPAALDEVTRRKLASPSDVEISAEWSPAAVETYKAHAQTCEPGLRASLFHAGTPYTLCPSKTDVDCGTVDTPPAASTSKCGIWLRSLTTMRGGLWESVWRVPLSKTVLLSFINAGVTDDSALVKALPAGTAVCAFGRLYDLPKRLLERLSAEDVLNEQGLSQLVVRSPKYEGSMFDAAQVIVKRFSYSTFVPHASGGPCASSAAPGARADKPIVRPTPQLIPARDMTYYNAWGFRWLSMSASWPGGRVAHYPFHGCEQFGSSAGSVNSNITCASPPFRMMLSNGKAGPFHYNLFLTTSHARAGQTSLKASNDKEGISLTLNAEAAPGAKVALNTTASASAGSDGKVAVAVSLPALLKGGGVDGVEITVDGIIYRVTVHYRPPERSLPFGAFCQHDKECISDQCDSETHACVAGGFGTACGGDFMCQSTRCDQFDGPVAQALAKRERILLDSEDAHHSVDEYKQSYALRRRWLQTSTGVRTSVAAATVISIAALGYNGTCGPAPINFACSKNEHCLSSRCANGKCVSAILGMPCTTDSDCISLKCNASAVCDRAPLNGVCDFQFGGRDCITDSCVDVTFKQAKPSDGESITTAFACGPAEIGYRCASDEECMSGNCGNSVVRRCEEGAFGAHCTEHVQCQSLNCNLAQRQCSKVIFGGECENDSECISAHCVMNETRGKKTCEKSKRNGPCLGNSDCFSNADGTRFTTCILSEQGSGVCGPSPFGLFCEIDADCITGNCDSGICSQGRYGAYCEGGEECMSGSCGENGSCGPSGVGNECSLNAGCTSNYCDLQADSGPVCSLAPYKNACTGNDQCMSTVCDIKTSTCGAGPVGVPCSSNEMCMSGRCSEANLKCSTKPYNSLCTEDGECRSQNCDLTRGAIASYPAGTGLCGLSLPGRDCKDDAECTTDVCSTKGAATPLARDANLTSAPPITSCEGIECMGMCDVRTRFGSECSKNADCLSHECDTTRRTCSQSAPGYPCRRDFDCVTDSCLADGTCALRGFGTVCAAHDECMGGNCMLETNTSDVQRCAPPNATNTTTTTTLFL</sequence>
<feature type="signal peptide" evidence="1">
    <location>
        <begin position="1"/>
        <end position="37"/>
    </location>
</feature>
<keyword evidence="3" id="KW-1185">Reference proteome</keyword>
<dbReference type="Proteomes" id="UP000660262">
    <property type="component" value="Unassembled WGS sequence"/>
</dbReference>
<reference evidence="2" key="1">
    <citation type="submission" date="2020-10" db="EMBL/GenBank/DDBJ databases">
        <title>Unveiling of a novel bifunctional photoreceptor, Dualchrome1, isolated from a cosmopolitan green alga.</title>
        <authorList>
            <person name="Suzuki S."/>
            <person name="Kawachi M."/>
        </authorList>
    </citation>
    <scope>NUCLEOTIDE SEQUENCE</scope>
    <source>
        <strain evidence="2">NIES 2893</strain>
    </source>
</reference>
<accession>A0A830HU84</accession>
<protein>
    <recommendedName>
        <fullName evidence="4">EGF-like domain-containing protein</fullName>
    </recommendedName>
</protein>
<feature type="chain" id="PRO_5032922288" description="EGF-like domain-containing protein" evidence="1">
    <location>
        <begin position="38"/>
        <end position="1183"/>
    </location>
</feature>
<dbReference type="AlphaFoldDB" id="A0A830HU84"/>
<proteinExistence type="predicted"/>
<dbReference type="OrthoDB" id="3792276at2759"/>